<comment type="caution">
    <text evidence="1">The sequence shown here is derived from an EMBL/GenBank/DDBJ whole genome shotgun (WGS) entry which is preliminary data.</text>
</comment>
<gene>
    <name evidence="1" type="ORF">QAD02_019892</name>
</gene>
<accession>A0ACC2PKH9</accession>
<evidence type="ECO:0000313" key="2">
    <source>
        <dbReference type="Proteomes" id="UP001239111"/>
    </source>
</evidence>
<dbReference type="Proteomes" id="UP001239111">
    <property type="component" value="Chromosome 1"/>
</dbReference>
<proteinExistence type="predicted"/>
<organism evidence="1 2">
    <name type="scientific">Eretmocerus hayati</name>
    <dbReference type="NCBI Taxonomy" id="131215"/>
    <lineage>
        <taxon>Eukaryota</taxon>
        <taxon>Metazoa</taxon>
        <taxon>Ecdysozoa</taxon>
        <taxon>Arthropoda</taxon>
        <taxon>Hexapoda</taxon>
        <taxon>Insecta</taxon>
        <taxon>Pterygota</taxon>
        <taxon>Neoptera</taxon>
        <taxon>Endopterygota</taxon>
        <taxon>Hymenoptera</taxon>
        <taxon>Apocrita</taxon>
        <taxon>Proctotrupomorpha</taxon>
        <taxon>Chalcidoidea</taxon>
        <taxon>Aphelinidae</taxon>
        <taxon>Aphelininae</taxon>
        <taxon>Eretmocerus</taxon>
    </lineage>
</organism>
<sequence>MSPITTAILAIAAFIGVYSVAADFSKLRQSRLIGGTISPAPFLVSLQRSRRHFCGGSMISANVVLTAAHCVDNVGVDSIRVRVGSWYVTSGGTLHNVSRKIIHEKYIQLTRVNLLNDIALLELNEPIKISGSSNPIPIYSSNKIIPEDSIATAFGWGALYSGPPDSSFRLPEVASVIKFNHTQSVKDSYQQVVEKKLIQWSVVLPRASRSVQLRTISKLECLESYRSKYLVTLENQICTAANTKKDACVDDDGGPLVVNQQLAGIISWGESCATPEYPRVYTEVAPYREWIKHHIQKLYQAKTNLR</sequence>
<evidence type="ECO:0000313" key="1">
    <source>
        <dbReference type="EMBL" id="KAJ8684100.1"/>
    </source>
</evidence>
<keyword evidence="2" id="KW-1185">Reference proteome</keyword>
<name>A0ACC2PKH9_9HYME</name>
<dbReference type="EMBL" id="CM056741">
    <property type="protein sequence ID" value="KAJ8684100.1"/>
    <property type="molecule type" value="Genomic_DNA"/>
</dbReference>
<reference evidence="1" key="1">
    <citation type="submission" date="2023-04" db="EMBL/GenBank/DDBJ databases">
        <title>A chromosome-level genome assembly of the parasitoid wasp Eretmocerus hayati.</title>
        <authorList>
            <person name="Zhong Y."/>
            <person name="Liu S."/>
            <person name="Liu Y."/>
        </authorList>
    </citation>
    <scope>NUCLEOTIDE SEQUENCE</scope>
    <source>
        <strain evidence="1">ZJU_SS_LIU_2023</strain>
    </source>
</reference>
<protein>
    <submittedName>
        <fullName evidence="1">Uncharacterized protein</fullName>
    </submittedName>
</protein>